<dbReference type="RefSeq" id="WP_350349585.1">
    <property type="nucleotide sequence ID" value="NZ_CP158374.1"/>
</dbReference>
<evidence type="ECO:0000256" key="1">
    <source>
        <dbReference type="ARBA" id="ARBA00023015"/>
    </source>
</evidence>
<keyword evidence="2 4" id="KW-0238">DNA-binding</keyword>
<dbReference type="AlphaFoldDB" id="A0AAU7W9L4"/>
<protein>
    <submittedName>
        <fullName evidence="6">TetR/AcrR family transcriptional regulator</fullName>
    </submittedName>
</protein>
<organism evidence="6">
    <name type="scientific">Agromyces sp. G08B096</name>
    <dbReference type="NCBI Taxonomy" id="3156399"/>
    <lineage>
        <taxon>Bacteria</taxon>
        <taxon>Bacillati</taxon>
        <taxon>Actinomycetota</taxon>
        <taxon>Actinomycetes</taxon>
        <taxon>Micrococcales</taxon>
        <taxon>Microbacteriaceae</taxon>
        <taxon>Agromyces</taxon>
    </lineage>
</organism>
<dbReference type="GO" id="GO:0003700">
    <property type="term" value="F:DNA-binding transcription factor activity"/>
    <property type="evidence" value="ECO:0007669"/>
    <property type="project" value="TreeGrafter"/>
</dbReference>
<dbReference type="GO" id="GO:0000976">
    <property type="term" value="F:transcription cis-regulatory region binding"/>
    <property type="evidence" value="ECO:0007669"/>
    <property type="project" value="TreeGrafter"/>
</dbReference>
<keyword evidence="1" id="KW-0805">Transcription regulation</keyword>
<dbReference type="InterPro" id="IPR009057">
    <property type="entry name" value="Homeodomain-like_sf"/>
</dbReference>
<dbReference type="Gene3D" id="1.10.357.10">
    <property type="entry name" value="Tetracycline Repressor, domain 2"/>
    <property type="match status" value="1"/>
</dbReference>
<proteinExistence type="predicted"/>
<feature type="domain" description="HTH tetR-type" evidence="5">
    <location>
        <begin position="11"/>
        <end position="71"/>
    </location>
</feature>
<dbReference type="PANTHER" id="PTHR30055">
    <property type="entry name" value="HTH-TYPE TRANSCRIPTIONAL REGULATOR RUTR"/>
    <property type="match status" value="1"/>
</dbReference>
<feature type="DNA-binding region" description="H-T-H motif" evidence="4">
    <location>
        <begin position="34"/>
        <end position="53"/>
    </location>
</feature>
<dbReference type="PANTHER" id="PTHR30055:SF234">
    <property type="entry name" value="HTH-TYPE TRANSCRIPTIONAL REGULATOR BETI"/>
    <property type="match status" value="1"/>
</dbReference>
<dbReference type="InterPro" id="IPR050109">
    <property type="entry name" value="HTH-type_TetR-like_transc_reg"/>
</dbReference>
<evidence type="ECO:0000256" key="4">
    <source>
        <dbReference type="PROSITE-ProRule" id="PRU00335"/>
    </source>
</evidence>
<dbReference type="Pfam" id="PF00440">
    <property type="entry name" value="TetR_N"/>
    <property type="match status" value="1"/>
</dbReference>
<evidence type="ECO:0000256" key="2">
    <source>
        <dbReference type="ARBA" id="ARBA00023125"/>
    </source>
</evidence>
<evidence type="ECO:0000313" key="6">
    <source>
        <dbReference type="EMBL" id="XBX83583.1"/>
    </source>
</evidence>
<accession>A0AAU7W9L4</accession>
<evidence type="ECO:0000259" key="5">
    <source>
        <dbReference type="PROSITE" id="PS50977"/>
    </source>
</evidence>
<gene>
    <name evidence="6" type="ORF">ABIQ69_06655</name>
</gene>
<reference evidence="6" key="1">
    <citation type="submission" date="2024-05" db="EMBL/GenBank/DDBJ databases">
        <authorList>
            <person name="Yu L."/>
        </authorList>
    </citation>
    <scope>NUCLEOTIDE SEQUENCE</scope>
    <source>
        <strain evidence="6">G08B096</strain>
    </source>
</reference>
<dbReference type="InterPro" id="IPR001647">
    <property type="entry name" value="HTH_TetR"/>
</dbReference>
<dbReference type="EMBL" id="CP158374">
    <property type="protein sequence ID" value="XBX83583.1"/>
    <property type="molecule type" value="Genomic_DNA"/>
</dbReference>
<dbReference type="SUPFAM" id="SSF46689">
    <property type="entry name" value="Homeodomain-like"/>
    <property type="match status" value="1"/>
</dbReference>
<sequence>MPTDLHATSRVRAADELKHVALEQFASAGFAATSLQTIADHAGYSKSSVLYHYASKEALLEAAIEPAVAEFEHVLDDYLAGRGSGRRRLLVDRVVDLLLAHREAVHVFLIQGQSLADLPIIARANAAVRRLARTIGEERESVADQVRFGIALGGAAFLLTAGRSFADADTLPDDEALRDALRSVLADLLAPSRRPAPGSSTTPDHD</sequence>
<dbReference type="PROSITE" id="PS50977">
    <property type="entry name" value="HTH_TETR_2"/>
    <property type="match status" value="1"/>
</dbReference>
<dbReference type="Gene3D" id="1.10.10.60">
    <property type="entry name" value="Homeodomain-like"/>
    <property type="match status" value="1"/>
</dbReference>
<dbReference type="PRINTS" id="PR00455">
    <property type="entry name" value="HTHTETR"/>
</dbReference>
<evidence type="ECO:0000256" key="3">
    <source>
        <dbReference type="ARBA" id="ARBA00023163"/>
    </source>
</evidence>
<keyword evidence="3" id="KW-0804">Transcription</keyword>
<name>A0AAU7W9L4_9MICO</name>